<comment type="similarity">
    <text evidence="1">Belongs to the SMC family. SMC5 subfamily.</text>
</comment>
<keyword evidence="8" id="KW-1185">Reference proteome</keyword>
<dbReference type="InterPro" id="IPR003395">
    <property type="entry name" value="RecF/RecN/SMC_N"/>
</dbReference>
<dbReference type="Gene3D" id="3.40.50.300">
    <property type="entry name" value="P-loop containing nucleotide triphosphate hydrolases"/>
    <property type="match status" value="2"/>
</dbReference>
<feature type="coiled-coil region" evidence="4">
    <location>
        <begin position="750"/>
        <end position="784"/>
    </location>
</feature>
<dbReference type="GO" id="GO:0016887">
    <property type="term" value="F:ATP hydrolysis activity"/>
    <property type="evidence" value="ECO:0007669"/>
    <property type="project" value="InterPro"/>
</dbReference>
<dbReference type="SUPFAM" id="SSF52540">
    <property type="entry name" value="P-loop containing nucleoside triphosphate hydrolases"/>
    <property type="match status" value="1"/>
</dbReference>
<protein>
    <recommendedName>
        <fullName evidence="2">Structural maintenance of chromosomes protein 5</fullName>
    </recommendedName>
</protein>
<feature type="compositionally biased region" description="Basic and acidic residues" evidence="5">
    <location>
        <begin position="472"/>
        <end position="510"/>
    </location>
</feature>
<proteinExistence type="inferred from homology"/>
<dbReference type="PANTHER" id="PTHR45916">
    <property type="entry name" value="STRUCTURAL MAINTENANCE OF CHROMOSOMES PROTEIN 5"/>
    <property type="match status" value="1"/>
</dbReference>
<evidence type="ECO:0000256" key="1">
    <source>
        <dbReference type="ARBA" id="ARBA00010171"/>
    </source>
</evidence>
<sequence length="1209" mass="135465">MIRGAETSDEGNASPEPATRVEAEKVKSNACSESEEEEMSPRGAKRARANDAGDAVPNSQEEENDEGQEENDGEEEGAAPPPKRVKAKTLPLATPTGAFHAYIPGSIVRIQLRNFVTYDFVEFRPGPYLNMILGPNGTGKSSIACAICIGLNWPPKILGRATELPAFVKLGAESGHIEIELKGPKGVGNLVIRRMLSAKTKSSTFTIGGKSASGAEVTERVARLNVQVGNLCSFLPQDKVSAFAAMSPVELLRETENAAGDERLKTWHATLIEAGAQLEDVTKKVKADTDNMRQLQERNDNIEREVQRYRERKQIERNISLLNVLIPLQHYREVRALYFDLKARQRALHNKVSRLQEKNRPAHALLEQLENEAAELHTARDAAKKNVHAVLAKLTKKTKASEALESQSDDAHTALDNIKRTEKARLANIKNAEAQIAKCKRDLEPKVKLEDEGEVRAERKRVVAEFNTSSHATDKHANDQKRHGLEQRKRRNEQNEAEGRNQLRGLDSTEARKLGNLTHWNRDVGDAVKWLRANKGMFQMEVFEPPALSVSVPDQSFANAVESCFSNAQMQMFVCQCKADYDLLNSSINDNNGLGRKAKVPTWYRPGSENDLAPPPMPPAELEQRGFDGYAIDYVECQEGLKWFLKRELNMHRTAISRHGVQNLQGAIDAVGRPGPNGRSPNTTFIDRETVHQVSRSKYGQRKLMTSATLLSRARNFGGNAQGVYLRLPASMHHNNDELCAVNPVEKKRIDDILQRCKQEAAEIHDEEREIGMEAKRLDKVESEHKAVVAAIDKRIGAIKAEATRQENVKRKMRGFEQTLAAALKKGNEVEASVKLRAEIKRIAKERVKLVSEAVELARDVVTDQMKATQLGLQYIQIGAKKAALKELCDRKDAKYQTALAEFNKIDEHFLKTKAEAKVLGLRSQEVLTEVSEELSEECKKREMARNAYESAVAEAEKNGEAPPQPGEDVDSRSLEELQAELEKQEADLEMNMNTNPGVVEQYEKRKRDIEQLEKTIESRQRLQSKIEKNIKHARDNWEPALQALVASIGKKFSAAFDRIGCAGEIRIREHESYALWAIDILVKFRDTEKLQLLTSQRQSGGERSLTTILYLMSLTEEARAPFSLVDEINQGMDQRAERMVHNSMVEVTCKKDSAQYFLITPKLLPDLEYHERMKVLCVNNGEWLPDESGLGNMMSMIDGFVSKNPGSA</sequence>
<dbReference type="GO" id="GO:0003697">
    <property type="term" value="F:single-stranded DNA binding"/>
    <property type="evidence" value="ECO:0007669"/>
    <property type="project" value="TreeGrafter"/>
</dbReference>
<feature type="coiled-coil region" evidence="4">
    <location>
        <begin position="278"/>
        <end position="319"/>
    </location>
</feature>
<keyword evidence="3 4" id="KW-0175">Coiled coil</keyword>
<evidence type="ECO:0000256" key="4">
    <source>
        <dbReference type="SAM" id="Coils"/>
    </source>
</evidence>
<dbReference type="GO" id="GO:0005634">
    <property type="term" value="C:nucleus"/>
    <property type="evidence" value="ECO:0007669"/>
    <property type="project" value="TreeGrafter"/>
</dbReference>
<organism evidence="7 8">
    <name type="scientific">Mycena venus</name>
    <dbReference type="NCBI Taxonomy" id="2733690"/>
    <lineage>
        <taxon>Eukaryota</taxon>
        <taxon>Fungi</taxon>
        <taxon>Dikarya</taxon>
        <taxon>Basidiomycota</taxon>
        <taxon>Agaricomycotina</taxon>
        <taxon>Agaricomycetes</taxon>
        <taxon>Agaricomycetidae</taxon>
        <taxon>Agaricales</taxon>
        <taxon>Marasmiineae</taxon>
        <taxon>Mycenaceae</taxon>
        <taxon>Mycena</taxon>
    </lineage>
</organism>
<feature type="compositionally biased region" description="Acidic residues" evidence="5">
    <location>
        <begin position="60"/>
        <end position="77"/>
    </location>
</feature>
<reference evidence="7" key="1">
    <citation type="submission" date="2020-05" db="EMBL/GenBank/DDBJ databases">
        <title>Mycena genomes resolve the evolution of fungal bioluminescence.</title>
        <authorList>
            <person name="Tsai I.J."/>
        </authorList>
    </citation>
    <scope>NUCLEOTIDE SEQUENCE</scope>
    <source>
        <strain evidence="7">CCC161011</strain>
    </source>
</reference>
<dbReference type="GO" id="GO:0000724">
    <property type="term" value="P:double-strand break repair via homologous recombination"/>
    <property type="evidence" value="ECO:0007669"/>
    <property type="project" value="TreeGrafter"/>
</dbReference>
<dbReference type="Pfam" id="PF02463">
    <property type="entry name" value="SMC_N"/>
    <property type="match status" value="1"/>
</dbReference>
<dbReference type="AlphaFoldDB" id="A0A8H6YRC5"/>
<dbReference type="EMBL" id="JACAZI010000004">
    <property type="protein sequence ID" value="KAF7362946.1"/>
    <property type="molecule type" value="Genomic_DNA"/>
</dbReference>
<feature type="region of interest" description="Disordered" evidence="5">
    <location>
        <begin position="1"/>
        <end position="85"/>
    </location>
</feature>
<evidence type="ECO:0000259" key="6">
    <source>
        <dbReference type="Pfam" id="PF02463"/>
    </source>
</evidence>
<dbReference type="Proteomes" id="UP000620124">
    <property type="component" value="Unassembled WGS sequence"/>
</dbReference>
<evidence type="ECO:0000256" key="2">
    <source>
        <dbReference type="ARBA" id="ARBA00018687"/>
    </source>
</evidence>
<dbReference type="PANTHER" id="PTHR45916:SF1">
    <property type="entry name" value="STRUCTURAL MAINTENANCE OF CHROMOSOMES PROTEIN 5"/>
    <property type="match status" value="1"/>
</dbReference>
<dbReference type="InterPro" id="IPR027417">
    <property type="entry name" value="P-loop_NTPase"/>
</dbReference>
<comment type="caution">
    <text evidence="7">The sequence shown here is derived from an EMBL/GenBank/DDBJ whole genome shotgun (WGS) entry which is preliminary data.</text>
</comment>
<feature type="region of interest" description="Disordered" evidence="5">
    <location>
        <begin position="951"/>
        <end position="974"/>
    </location>
</feature>
<name>A0A8H6YRC5_9AGAR</name>
<dbReference type="GO" id="GO:0030915">
    <property type="term" value="C:Smc5-Smc6 complex"/>
    <property type="evidence" value="ECO:0007669"/>
    <property type="project" value="TreeGrafter"/>
</dbReference>
<gene>
    <name evidence="7" type="ORF">MVEN_00645700</name>
</gene>
<accession>A0A8H6YRC5</accession>
<evidence type="ECO:0000256" key="3">
    <source>
        <dbReference type="ARBA" id="ARBA00023054"/>
    </source>
</evidence>
<feature type="domain" description="RecF/RecN/SMC N-terminal" evidence="6">
    <location>
        <begin position="107"/>
        <end position="1161"/>
    </location>
</feature>
<feature type="coiled-coil region" evidence="4">
    <location>
        <begin position="352"/>
        <end position="386"/>
    </location>
</feature>
<evidence type="ECO:0000313" key="8">
    <source>
        <dbReference type="Proteomes" id="UP000620124"/>
    </source>
</evidence>
<evidence type="ECO:0000256" key="5">
    <source>
        <dbReference type="SAM" id="MobiDB-lite"/>
    </source>
</evidence>
<dbReference type="OrthoDB" id="10254973at2759"/>
<feature type="region of interest" description="Disordered" evidence="5">
    <location>
        <begin position="464"/>
        <end position="510"/>
    </location>
</feature>
<evidence type="ECO:0000313" key="7">
    <source>
        <dbReference type="EMBL" id="KAF7362946.1"/>
    </source>
</evidence>